<proteinExistence type="inferred from homology"/>
<dbReference type="SUPFAM" id="SSF56235">
    <property type="entry name" value="N-terminal nucleophile aminohydrolases (Ntn hydrolases)"/>
    <property type="match status" value="1"/>
</dbReference>
<dbReference type="GO" id="GO:0016787">
    <property type="term" value="F:hydrolase activity"/>
    <property type="evidence" value="ECO:0007669"/>
    <property type="project" value="UniProtKB-KW"/>
</dbReference>
<evidence type="ECO:0000256" key="2">
    <source>
        <dbReference type="ARBA" id="ARBA00022801"/>
    </source>
</evidence>
<keyword evidence="5" id="KW-1185">Reference proteome</keyword>
<name>A0A3R6XWA5_9LACO</name>
<reference evidence="4 5" key="1">
    <citation type="submission" date="2018-07" db="EMBL/GenBank/DDBJ databases">
        <title>Genome sequences of six Lactobacillus spp. isolated from bumble bee guts.</title>
        <authorList>
            <person name="Motta E.V.S."/>
            <person name="Moran N.A."/>
        </authorList>
    </citation>
    <scope>NUCLEOTIDE SEQUENCE [LARGE SCALE GENOMIC DNA]</scope>
    <source>
        <strain evidence="4 5">BI-1.1</strain>
    </source>
</reference>
<dbReference type="Pfam" id="PF02275">
    <property type="entry name" value="CBAH"/>
    <property type="match status" value="1"/>
</dbReference>
<dbReference type="AlphaFoldDB" id="A0A3R6XWA5"/>
<dbReference type="EMBL" id="QOCR01000002">
    <property type="protein sequence ID" value="RHW51244.1"/>
    <property type="molecule type" value="Genomic_DNA"/>
</dbReference>
<gene>
    <name evidence="4" type="ORF">DS831_04265</name>
</gene>
<evidence type="ECO:0000256" key="1">
    <source>
        <dbReference type="ARBA" id="ARBA00006625"/>
    </source>
</evidence>
<feature type="domain" description="Choloylglycine hydrolase/NAAA C-terminal" evidence="3">
    <location>
        <begin position="2"/>
        <end position="321"/>
    </location>
</feature>
<dbReference type="OrthoDB" id="9794717at2"/>
<organism evidence="4 5">
    <name type="scientific">Bombilactobacillus bombi</name>
    <dbReference type="NCBI Taxonomy" id="1303590"/>
    <lineage>
        <taxon>Bacteria</taxon>
        <taxon>Bacillati</taxon>
        <taxon>Bacillota</taxon>
        <taxon>Bacilli</taxon>
        <taxon>Lactobacillales</taxon>
        <taxon>Lactobacillaceae</taxon>
        <taxon>Bombilactobacillus</taxon>
    </lineage>
</organism>
<dbReference type="PANTHER" id="PTHR35527:SF2">
    <property type="entry name" value="HYDROLASE"/>
    <property type="match status" value="1"/>
</dbReference>
<sequence>MCTSIAINADNGQVFWGRTMDMNLGMFGEDPGIDVDIINIPCGATIASQLQPWTSKYSMMGMCAADNFNVFDGINAAGLAGGLQVLMESTHAEAEQLQARQLQPLLGEEFVTFVLTSFSSVAEIKAHIQEYGLLHHPYRRGQQRLQLPGHYMFVDETNDSVIIEPTDQGGFKLYDSIGVMTNSPEYDWHLTNLRNYLKLTNVDPVKSKKIYNDRLTLRPIETGTGYGMFGLPGDYTSPSRFVRAALLAHNLDSFTAADGINQLYSVLKTAMIPRGLEHGHAQSSVSDYTRYWVGYDLTQRQLYVQTCQGLAFNTMKLVANQTEITRTTLKISNDAISLN</sequence>
<dbReference type="Proteomes" id="UP000284109">
    <property type="component" value="Unassembled WGS sequence"/>
</dbReference>
<dbReference type="InterPro" id="IPR052193">
    <property type="entry name" value="Peptidase_C59"/>
</dbReference>
<dbReference type="InterPro" id="IPR029055">
    <property type="entry name" value="Ntn_hydrolases_N"/>
</dbReference>
<dbReference type="RefSeq" id="WP_118900731.1">
    <property type="nucleotide sequence ID" value="NZ_QOCR01000002.1"/>
</dbReference>
<protein>
    <submittedName>
        <fullName evidence="4">Linear amide C-N hydrolase</fullName>
    </submittedName>
</protein>
<evidence type="ECO:0000313" key="4">
    <source>
        <dbReference type="EMBL" id="RHW51244.1"/>
    </source>
</evidence>
<dbReference type="InterPro" id="IPR029132">
    <property type="entry name" value="CBAH/NAAA_C"/>
</dbReference>
<dbReference type="Gene3D" id="3.60.60.10">
    <property type="entry name" value="Penicillin V Acylase, Chain A"/>
    <property type="match status" value="1"/>
</dbReference>
<comment type="caution">
    <text evidence="4">The sequence shown here is derived from an EMBL/GenBank/DDBJ whole genome shotgun (WGS) entry which is preliminary data.</text>
</comment>
<keyword evidence="2 4" id="KW-0378">Hydrolase</keyword>
<comment type="similarity">
    <text evidence="1">Belongs to the peptidase C59 family.</text>
</comment>
<evidence type="ECO:0000313" key="5">
    <source>
        <dbReference type="Proteomes" id="UP000284109"/>
    </source>
</evidence>
<evidence type="ECO:0000259" key="3">
    <source>
        <dbReference type="Pfam" id="PF02275"/>
    </source>
</evidence>
<dbReference type="PANTHER" id="PTHR35527">
    <property type="entry name" value="CHOLOYLGLYCINE HYDROLASE"/>
    <property type="match status" value="1"/>
</dbReference>
<accession>A0A3R6XWA5</accession>